<keyword evidence="1" id="KW-1133">Transmembrane helix</keyword>
<feature type="transmembrane region" description="Helical" evidence="1">
    <location>
        <begin position="30"/>
        <end position="50"/>
    </location>
</feature>
<gene>
    <name evidence="2" type="ORF">GGP41_000388</name>
</gene>
<name>A0A8H5ZE78_COCSA</name>
<dbReference type="EMBL" id="WNKQ01000013">
    <property type="protein sequence ID" value="KAF5847662.1"/>
    <property type="molecule type" value="Genomic_DNA"/>
</dbReference>
<sequence length="119" mass="13416">MSLIENQIRSSDIGSHRGLLNNRIESSGKLFLLQSSIDCFCFILCLYKLFRIRQGGGFMNIGKGMLVYYIPNVVIQIATIILTSQKGIEDRFILPPAADRIASAQALRIIRNLWRSGQK</sequence>
<dbReference type="Proteomes" id="UP000624244">
    <property type="component" value="Unassembled WGS sequence"/>
</dbReference>
<evidence type="ECO:0000313" key="2">
    <source>
        <dbReference type="EMBL" id="KAF5847662.1"/>
    </source>
</evidence>
<protein>
    <submittedName>
        <fullName evidence="2">Uncharacterized protein</fullName>
    </submittedName>
</protein>
<accession>A0A8H5ZE78</accession>
<dbReference type="AlphaFoldDB" id="A0A8H5ZE78"/>
<evidence type="ECO:0000256" key="1">
    <source>
        <dbReference type="SAM" id="Phobius"/>
    </source>
</evidence>
<organism evidence="2 3">
    <name type="scientific">Cochliobolus sativus</name>
    <name type="common">Common root rot and spot blotch fungus</name>
    <name type="synonym">Bipolaris sorokiniana</name>
    <dbReference type="NCBI Taxonomy" id="45130"/>
    <lineage>
        <taxon>Eukaryota</taxon>
        <taxon>Fungi</taxon>
        <taxon>Dikarya</taxon>
        <taxon>Ascomycota</taxon>
        <taxon>Pezizomycotina</taxon>
        <taxon>Dothideomycetes</taxon>
        <taxon>Pleosporomycetidae</taxon>
        <taxon>Pleosporales</taxon>
        <taxon>Pleosporineae</taxon>
        <taxon>Pleosporaceae</taxon>
        <taxon>Bipolaris</taxon>
    </lineage>
</organism>
<proteinExistence type="predicted"/>
<comment type="caution">
    <text evidence="2">The sequence shown here is derived from an EMBL/GenBank/DDBJ whole genome shotgun (WGS) entry which is preliminary data.</text>
</comment>
<keyword evidence="1" id="KW-0472">Membrane</keyword>
<keyword evidence="1" id="KW-0812">Transmembrane</keyword>
<reference evidence="2" key="1">
    <citation type="submission" date="2019-11" db="EMBL/GenBank/DDBJ databases">
        <title>Bipolaris sorokiniana Genome sequencing.</title>
        <authorList>
            <person name="Wang H."/>
        </authorList>
    </citation>
    <scope>NUCLEOTIDE SEQUENCE</scope>
</reference>
<evidence type="ECO:0000313" key="3">
    <source>
        <dbReference type="Proteomes" id="UP000624244"/>
    </source>
</evidence>